<dbReference type="PROSITE" id="PS51126">
    <property type="entry name" value="DILUTE"/>
    <property type="match status" value="1"/>
</dbReference>
<evidence type="ECO:0000256" key="1">
    <source>
        <dbReference type="SAM" id="MobiDB-lite"/>
    </source>
</evidence>
<evidence type="ECO:0000313" key="2">
    <source>
        <dbReference type="EnsemblPlants" id="EMT30768"/>
    </source>
</evidence>
<name>M8C9K7_AEGTA</name>
<feature type="compositionally biased region" description="Pro residues" evidence="1">
    <location>
        <begin position="58"/>
        <end position="67"/>
    </location>
</feature>
<dbReference type="SMART" id="SM01132">
    <property type="entry name" value="DIL"/>
    <property type="match status" value="1"/>
</dbReference>
<dbReference type="InterPro" id="IPR002710">
    <property type="entry name" value="Dilute_dom"/>
</dbReference>
<dbReference type="PANTHER" id="PTHR16027">
    <property type="entry name" value="DILUTE DOMAIN-CONTAINING PROTEIN YPR089W"/>
    <property type="match status" value="1"/>
</dbReference>
<feature type="compositionally biased region" description="Polar residues" evidence="1">
    <location>
        <begin position="100"/>
        <end position="110"/>
    </location>
</feature>
<dbReference type="InterPro" id="IPR052072">
    <property type="entry name" value="Vascular_dev_regulator"/>
</dbReference>
<accession>M8C9K7</accession>
<feature type="region of interest" description="Disordered" evidence="1">
    <location>
        <begin position="1"/>
        <end position="111"/>
    </location>
</feature>
<dbReference type="ExpressionAtlas" id="M8C9K7">
    <property type="expression patterns" value="baseline"/>
</dbReference>
<feature type="compositionally biased region" description="Polar residues" evidence="1">
    <location>
        <begin position="79"/>
        <end position="91"/>
    </location>
</feature>
<organism evidence="2">
    <name type="scientific">Aegilops tauschii</name>
    <name type="common">Tausch's goatgrass</name>
    <name type="synonym">Aegilops squarrosa</name>
    <dbReference type="NCBI Taxonomy" id="37682"/>
    <lineage>
        <taxon>Eukaryota</taxon>
        <taxon>Viridiplantae</taxon>
        <taxon>Streptophyta</taxon>
        <taxon>Embryophyta</taxon>
        <taxon>Tracheophyta</taxon>
        <taxon>Spermatophyta</taxon>
        <taxon>Magnoliopsida</taxon>
        <taxon>Liliopsida</taxon>
        <taxon>Poales</taxon>
        <taxon>Poaceae</taxon>
        <taxon>BOP clade</taxon>
        <taxon>Pooideae</taxon>
        <taxon>Triticodae</taxon>
        <taxon>Triticeae</taxon>
        <taxon>Triticinae</taxon>
        <taxon>Aegilops</taxon>
    </lineage>
</organism>
<dbReference type="PANTHER" id="PTHR16027:SF6">
    <property type="entry name" value="DILUTE DOMAIN-CONTAINING PROTEIN"/>
    <property type="match status" value="1"/>
</dbReference>
<proteinExistence type="predicted"/>
<feature type="compositionally biased region" description="Basic residues" evidence="1">
    <location>
        <begin position="20"/>
        <end position="37"/>
    </location>
</feature>
<dbReference type="Pfam" id="PF01843">
    <property type="entry name" value="DIL"/>
    <property type="match status" value="1"/>
</dbReference>
<protein>
    <submittedName>
        <fullName evidence="2">Uncharacterized protein</fullName>
    </submittedName>
</protein>
<reference evidence="2" key="1">
    <citation type="submission" date="2015-06" db="UniProtKB">
        <authorList>
            <consortium name="EnsemblPlants"/>
        </authorList>
    </citation>
    <scope>IDENTIFICATION</scope>
</reference>
<sequence length="540" mass="62100">MTTLLPRVSPGTRRGERKGSPRRPPGRSGGTHKRHRAGVSQVDRGFPRSQPAPRALPSQPPNQPPPSANTVKRPPRRLTTATRSEGNTARNQSRDWGINTVGTREGPTSTVRDDRHRQICFLATIDKFMKDKGYSELAYWFSNSCTLLVLMQRTFETAPTTIFGPRRRLKFVELVKRIIEELKGNPGFRNTHLIEELSGHKARRPAMLFKGHLTSFLEKEPTIFQTLFDHWQVIEQILTKYSTVLKSNYVPPFLISKFFTQVFSHINAQLFNILLRQKKCYYSSNAKYVKAGLERLKVWCSSQTEEVCSKLNFRKFDHIYRNYIKPTSSNSIIKLYSQYYLVVDGKSKKTLTDISNLCPVLSEPHLYQTITMHWANTDSRNTVSPEVYSFAALSKKRMIFEHASMEDSREASMEDYKNTSTVDSKNKFMEDSKNVSMEASEKERLKYEKELDSWITSISLLEPPRLFYFSKSSIQSIITTVQEFFVRHISNAVHGTSIYSIPFSVDDISKSLVTFADTNVDVPAQIRNNPCFNFLHERTD</sequence>
<dbReference type="EnsemblPlants" id="EMT30768">
    <property type="protein sequence ID" value="EMT30768"/>
    <property type="gene ID" value="F775_08728"/>
</dbReference>
<dbReference type="AlphaFoldDB" id="M8C9K7"/>